<evidence type="ECO:0000313" key="1">
    <source>
        <dbReference type="EMBL" id="RFM25302.1"/>
    </source>
</evidence>
<proteinExistence type="predicted"/>
<dbReference type="Pfam" id="PF11387">
    <property type="entry name" value="DUF2795"/>
    <property type="match status" value="1"/>
</dbReference>
<organism evidence="1 2">
    <name type="scientific">Candidatus Thermochlorobacter aerophilus</name>
    <dbReference type="NCBI Taxonomy" id="1868324"/>
    <lineage>
        <taxon>Bacteria</taxon>
        <taxon>Pseudomonadati</taxon>
        <taxon>Chlorobiota</taxon>
        <taxon>Chlorobiia</taxon>
        <taxon>Chlorobiales</taxon>
        <taxon>Candidatus Thermochlorobacteriaceae</taxon>
        <taxon>Candidatus Thermochlorobacter</taxon>
    </lineage>
</organism>
<protein>
    <submittedName>
        <fullName evidence="1">DUF2795 domain-containing protein</fullName>
    </submittedName>
</protein>
<dbReference type="EMBL" id="PHFL01000007">
    <property type="protein sequence ID" value="RFM25302.1"/>
    <property type="molecule type" value="Genomic_DNA"/>
</dbReference>
<reference evidence="1 2" key="1">
    <citation type="journal article" date="2011" name="ISME J.">
        <title>Community ecology of hot spring cyanobacterial mats: predominant populations and their functional potential.</title>
        <authorList>
            <person name="Klatt C.G."/>
            <person name="Wood J.M."/>
            <person name="Rusch D.B."/>
            <person name="Bateson M.M."/>
            <person name="Hamamura N."/>
            <person name="Heidelberg J.F."/>
            <person name="Grossman A.R."/>
            <person name="Bhaya D."/>
            <person name="Cohan F.M."/>
            <person name="Kuhl M."/>
            <person name="Bryant D.A."/>
            <person name="Ward D.M."/>
        </authorList>
    </citation>
    <scope>NUCLEOTIDE SEQUENCE [LARGE SCALE GENOMIC DNA]</scope>
    <source>
        <strain evidence="1">OS</strain>
    </source>
</reference>
<comment type="caution">
    <text evidence="1">The sequence shown here is derived from an EMBL/GenBank/DDBJ whole genome shotgun (WGS) entry which is preliminary data.</text>
</comment>
<dbReference type="Proteomes" id="UP000266389">
    <property type="component" value="Unassembled WGS sequence"/>
</dbReference>
<dbReference type="InterPro" id="IPR021527">
    <property type="entry name" value="DUF2795"/>
</dbReference>
<evidence type="ECO:0000313" key="2">
    <source>
        <dbReference type="Proteomes" id="UP000266389"/>
    </source>
</evidence>
<accession>A0A395M3L1</accession>
<sequence>MYWNLELARYLVDAPWPATKEELIDYANRVGAPQEVIDNLNELDGEEPYESIEEIWPDFPTSEDFYYNDDDSDNY</sequence>
<dbReference type="AlphaFoldDB" id="A0A395M3L1"/>
<name>A0A395M3L1_9BACT</name>
<gene>
    <name evidence="1" type="ORF">D0433_01380</name>
</gene>